<dbReference type="InterPro" id="IPR012340">
    <property type="entry name" value="NA-bd_OB-fold"/>
</dbReference>
<proteinExistence type="predicted"/>
<evidence type="ECO:0000313" key="3">
    <source>
        <dbReference type="Proteomes" id="UP000280698"/>
    </source>
</evidence>
<accession>A0ABX9WHU1</accession>
<dbReference type="RefSeq" id="WP_123241330.1">
    <property type="nucleotide sequence ID" value="NZ_JAAHBY010000033.1"/>
</dbReference>
<comment type="caution">
    <text evidence="2">The sequence shown here is derived from an EMBL/GenBank/DDBJ whole genome shotgun (WGS) entry which is preliminary data.</text>
</comment>
<evidence type="ECO:0000259" key="1">
    <source>
        <dbReference type="PROSITE" id="PS50126"/>
    </source>
</evidence>
<dbReference type="EMBL" id="RJLN01000033">
    <property type="protein sequence ID" value="RNL98577.1"/>
    <property type="molecule type" value="Genomic_DNA"/>
</dbReference>
<feature type="domain" description="S1 motif" evidence="1">
    <location>
        <begin position="8"/>
        <end position="35"/>
    </location>
</feature>
<dbReference type="InterPro" id="IPR003029">
    <property type="entry name" value="S1_domain"/>
</dbReference>
<gene>
    <name evidence="2" type="ORF">EFE23_13835</name>
</gene>
<reference evidence="2 3" key="1">
    <citation type="submission" date="2018-11" db="EMBL/GenBank/DDBJ databases">
        <title>Micromonospora sp. PPF5-17, a new actinomycetes isolated from a hot spring soil.</title>
        <authorList>
            <person name="Thawai C."/>
        </authorList>
    </citation>
    <scope>NUCLEOTIDE SEQUENCE [LARGE SCALE GENOMIC DNA]</scope>
    <source>
        <strain evidence="2 3">PPF5-17</strain>
    </source>
</reference>
<evidence type="ECO:0000313" key="2">
    <source>
        <dbReference type="EMBL" id="RNL98577.1"/>
    </source>
</evidence>
<name>A0ABX9WHU1_9ACTN</name>
<organism evidence="2 3">
    <name type="scientific">Micromonospora solifontis</name>
    <dbReference type="NCBI Taxonomy" id="2487138"/>
    <lineage>
        <taxon>Bacteria</taxon>
        <taxon>Bacillati</taxon>
        <taxon>Actinomycetota</taxon>
        <taxon>Actinomycetes</taxon>
        <taxon>Micromonosporales</taxon>
        <taxon>Micromonosporaceae</taxon>
        <taxon>Micromonospora</taxon>
    </lineage>
</organism>
<sequence>MTTPMRAGDVVAATVTKVLPFGVLVETPAGVPGLVRGARAEVGAVVRVYVREFDGRRFAAALR</sequence>
<keyword evidence="3" id="KW-1185">Reference proteome</keyword>
<dbReference type="Proteomes" id="UP000280698">
    <property type="component" value="Unassembled WGS sequence"/>
</dbReference>
<dbReference type="Gene3D" id="2.40.50.140">
    <property type="entry name" value="Nucleic acid-binding proteins"/>
    <property type="match status" value="1"/>
</dbReference>
<dbReference type="SUPFAM" id="SSF50249">
    <property type="entry name" value="Nucleic acid-binding proteins"/>
    <property type="match status" value="1"/>
</dbReference>
<protein>
    <recommendedName>
        <fullName evidence="1">S1 motif domain-containing protein</fullName>
    </recommendedName>
</protein>
<dbReference type="PROSITE" id="PS50126">
    <property type="entry name" value="S1"/>
    <property type="match status" value="1"/>
</dbReference>